<keyword evidence="3 5" id="KW-0863">Zinc-finger</keyword>
<evidence type="ECO:0000256" key="2">
    <source>
        <dbReference type="ARBA" id="ARBA00022737"/>
    </source>
</evidence>
<dbReference type="AlphaFoldDB" id="A0A9P0FM04"/>
<organism evidence="8 9">
    <name type="scientific">Brassicogethes aeneus</name>
    <name type="common">Rape pollen beetle</name>
    <name type="synonym">Meligethes aeneus</name>
    <dbReference type="NCBI Taxonomy" id="1431903"/>
    <lineage>
        <taxon>Eukaryota</taxon>
        <taxon>Metazoa</taxon>
        <taxon>Ecdysozoa</taxon>
        <taxon>Arthropoda</taxon>
        <taxon>Hexapoda</taxon>
        <taxon>Insecta</taxon>
        <taxon>Pterygota</taxon>
        <taxon>Neoptera</taxon>
        <taxon>Endopterygota</taxon>
        <taxon>Coleoptera</taxon>
        <taxon>Polyphaga</taxon>
        <taxon>Cucujiformia</taxon>
        <taxon>Nitidulidae</taxon>
        <taxon>Meligethinae</taxon>
        <taxon>Brassicogethes</taxon>
    </lineage>
</organism>
<reference evidence="8" key="1">
    <citation type="submission" date="2021-12" db="EMBL/GenBank/DDBJ databases">
        <authorList>
            <person name="King R."/>
        </authorList>
    </citation>
    <scope>NUCLEOTIDE SEQUENCE</scope>
</reference>
<dbReference type="PROSITE" id="PS00028">
    <property type="entry name" value="ZINC_FINGER_C2H2_1"/>
    <property type="match status" value="1"/>
</dbReference>
<evidence type="ECO:0000256" key="6">
    <source>
        <dbReference type="SAM" id="MobiDB-lite"/>
    </source>
</evidence>
<dbReference type="EMBL" id="OV121139">
    <property type="protein sequence ID" value="CAH0562765.1"/>
    <property type="molecule type" value="Genomic_DNA"/>
</dbReference>
<proteinExistence type="predicted"/>
<feature type="domain" description="C2H2-type" evidence="7">
    <location>
        <begin position="207"/>
        <end position="234"/>
    </location>
</feature>
<name>A0A9P0FM04_BRAAE</name>
<keyword evidence="9" id="KW-1185">Reference proteome</keyword>
<dbReference type="SUPFAM" id="SSF57667">
    <property type="entry name" value="beta-beta-alpha zinc fingers"/>
    <property type="match status" value="2"/>
</dbReference>
<dbReference type="PROSITE" id="PS50157">
    <property type="entry name" value="ZINC_FINGER_C2H2_2"/>
    <property type="match status" value="4"/>
</dbReference>
<evidence type="ECO:0000259" key="7">
    <source>
        <dbReference type="PROSITE" id="PS50157"/>
    </source>
</evidence>
<dbReference type="InterPro" id="IPR013087">
    <property type="entry name" value="Znf_C2H2_type"/>
</dbReference>
<feature type="domain" description="C2H2-type" evidence="7">
    <location>
        <begin position="306"/>
        <end position="331"/>
    </location>
</feature>
<feature type="region of interest" description="Disordered" evidence="6">
    <location>
        <begin position="1"/>
        <end position="39"/>
    </location>
</feature>
<evidence type="ECO:0000313" key="8">
    <source>
        <dbReference type="EMBL" id="CAH0562765.1"/>
    </source>
</evidence>
<protein>
    <recommendedName>
        <fullName evidence="7">C2H2-type domain-containing protein</fullName>
    </recommendedName>
</protein>
<feature type="compositionally biased region" description="Basic and acidic residues" evidence="6">
    <location>
        <begin position="1"/>
        <end position="11"/>
    </location>
</feature>
<evidence type="ECO:0000313" key="9">
    <source>
        <dbReference type="Proteomes" id="UP001154078"/>
    </source>
</evidence>
<gene>
    <name evidence="8" type="ORF">MELIAE_LOCUS11788</name>
</gene>
<dbReference type="Gene3D" id="3.30.160.60">
    <property type="entry name" value="Classic Zinc Finger"/>
    <property type="match status" value="3"/>
</dbReference>
<evidence type="ECO:0000256" key="4">
    <source>
        <dbReference type="ARBA" id="ARBA00022833"/>
    </source>
</evidence>
<dbReference type="Proteomes" id="UP001154078">
    <property type="component" value="Chromosome 8"/>
</dbReference>
<feature type="domain" description="C2H2-type" evidence="7">
    <location>
        <begin position="141"/>
        <end position="176"/>
    </location>
</feature>
<keyword evidence="2" id="KW-0677">Repeat</keyword>
<keyword evidence="4" id="KW-0862">Zinc</keyword>
<dbReference type="SMART" id="SM00355">
    <property type="entry name" value="ZnF_C2H2"/>
    <property type="match status" value="6"/>
</dbReference>
<accession>A0A9P0FM04</accession>
<dbReference type="PANTHER" id="PTHR24379">
    <property type="entry name" value="KRAB AND ZINC FINGER DOMAIN-CONTAINING"/>
    <property type="match status" value="1"/>
</dbReference>
<feature type="domain" description="C2H2-type" evidence="7">
    <location>
        <begin position="176"/>
        <end position="204"/>
    </location>
</feature>
<evidence type="ECO:0000256" key="3">
    <source>
        <dbReference type="ARBA" id="ARBA00022771"/>
    </source>
</evidence>
<evidence type="ECO:0000256" key="5">
    <source>
        <dbReference type="PROSITE-ProRule" id="PRU00042"/>
    </source>
</evidence>
<dbReference type="InterPro" id="IPR036236">
    <property type="entry name" value="Znf_C2H2_sf"/>
</dbReference>
<dbReference type="PANTHER" id="PTHR24379:SF121">
    <property type="entry name" value="C2H2-TYPE DOMAIN-CONTAINING PROTEIN"/>
    <property type="match status" value="1"/>
</dbReference>
<dbReference type="OrthoDB" id="3561125at2759"/>
<dbReference type="GO" id="GO:0008270">
    <property type="term" value="F:zinc ion binding"/>
    <property type="evidence" value="ECO:0007669"/>
    <property type="project" value="UniProtKB-KW"/>
</dbReference>
<feature type="region of interest" description="Disordered" evidence="6">
    <location>
        <begin position="54"/>
        <end position="75"/>
    </location>
</feature>
<evidence type="ECO:0000256" key="1">
    <source>
        <dbReference type="ARBA" id="ARBA00022723"/>
    </source>
</evidence>
<sequence length="331" mass="39038">MEKIVVKKEPEEVISDSDGDISMNYDKPGPTSADQEMPSTSGIAIKQEIKEELDDNSNSMVYDESEVKEEPKTFTDDDDYFDEAELVEVKFDSEERMLLYKGTNSEVVKEKLMPKIVLPKAGKKLRKNPVSGSVRNNFDVYECKHCSIQFFNEEAFESHEERCLKPRVRVHTGKMFECDYCPKKYQAKRSLLQHKKYVHKQDEQDQLKCGKCNYQTFIKSNYKKHLKTHEKEKYLKCKFCQFMAAQLSALNAHILRKHTFRNTERSKTKIIGKILLCTNCPYSTRIKTHYDYHIKLCLKLKNVQWYECDICHFRTIQKCNLKSHKKMHHDK</sequence>
<keyword evidence="1" id="KW-0479">Metal-binding</keyword>